<dbReference type="SUPFAM" id="SSF53067">
    <property type="entry name" value="Actin-like ATPase domain"/>
    <property type="match status" value="2"/>
</dbReference>
<evidence type="ECO:0000256" key="4">
    <source>
        <dbReference type="ARBA" id="ARBA00031123"/>
    </source>
</evidence>
<name>A0AAD9VKH9_9HYME</name>
<comment type="similarity">
    <text evidence="1">Belongs to the eukaryotic-type N-acetylglucosamine kinase family.</text>
</comment>
<dbReference type="InterPro" id="IPR043129">
    <property type="entry name" value="ATPase_NBD"/>
</dbReference>
<dbReference type="CDD" id="cd24078">
    <property type="entry name" value="ASKHA_NBD_NAGK_meta"/>
    <property type="match status" value="1"/>
</dbReference>
<dbReference type="GO" id="GO:0045127">
    <property type="term" value="F:N-acetylglucosamine kinase activity"/>
    <property type="evidence" value="ECO:0007669"/>
    <property type="project" value="UniProtKB-EC"/>
</dbReference>
<keyword evidence="7" id="KW-1185">Reference proteome</keyword>
<evidence type="ECO:0000259" key="5">
    <source>
        <dbReference type="Pfam" id="PF01869"/>
    </source>
</evidence>
<evidence type="ECO:0000256" key="1">
    <source>
        <dbReference type="ARBA" id="ARBA00006198"/>
    </source>
</evidence>
<evidence type="ECO:0000256" key="2">
    <source>
        <dbReference type="ARBA" id="ARBA00012122"/>
    </source>
</evidence>
<dbReference type="PANTHER" id="PTHR12862:SF0">
    <property type="entry name" value="N-ACETYL-D-GLUCOSAMINE KINASE"/>
    <property type="match status" value="1"/>
</dbReference>
<dbReference type="Proteomes" id="UP001258017">
    <property type="component" value="Unassembled WGS sequence"/>
</dbReference>
<dbReference type="InterPro" id="IPR002731">
    <property type="entry name" value="ATPase_BadF"/>
</dbReference>
<dbReference type="InterPro" id="IPR039758">
    <property type="entry name" value="NAGK-like"/>
</dbReference>
<proteinExistence type="inferred from homology"/>
<organism evidence="6 7">
    <name type="scientific">Odynerus spinipes</name>
    <dbReference type="NCBI Taxonomy" id="1348599"/>
    <lineage>
        <taxon>Eukaryota</taxon>
        <taxon>Metazoa</taxon>
        <taxon>Ecdysozoa</taxon>
        <taxon>Arthropoda</taxon>
        <taxon>Hexapoda</taxon>
        <taxon>Insecta</taxon>
        <taxon>Pterygota</taxon>
        <taxon>Neoptera</taxon>
        <taxon>Endopterygota</taxon>
        <taxon>Hymenoptera</taxon>
        <taxon>Apocrita</taxon>
        <taxon>Aculeata</taxon>
        <taxon>Vespoidea</taxon>
        <taxon>Vespidae</taxon>
        <taxon>Eumeninae</taxon>
        <taxon>Odynerus</taxon>
    </lineage>
</organism>
<sequence length="427" mass="47408">MYTYARFFEDVRTPDRLEEKERRSRTGADSLDMDEPDMIATEKQIPEVVPAVVPQEIRIGGIEGGGTQSTLVILNGRGQKLVEIKGPDTNHWVLGMEETAARINAMIERGKEQLEIPKTVPLDCVGLTLSGCEEEATNQLLNTTLLQEYPNASKDYFINSDTLGSLRTGLDNGGIVLIAGTGSNALLVNPDGKIHGCGGWGYMMGDEGSAYWIAHRACKYVFDDMDGLVKAPYPICYVWPAMRDFFKVTDRTTMLPSLYTKFDKSKFSMFAKEIAIGCEREDPLCLFIFEETGRLLARHVIALSKNAHNDLKLSDGGLKVICVGSVWNSWKFMKEGFLNEIHHSLIVDELTLLSLTATSALGACYLAAEKIDCPFVKPYGENVEAFFHYKRDHYGKVENVDHANASSRIMIPCDEACVPESTNNDSC</sequence>
<accession>A0AAD9VKH9</accession>
<evidence type="ECO:0000313" key="6">
    <source>
        <dbReference type="EMBL" id="KAK2577067.1"/>
    </source>
</evidence>
<reference evidence="6" key="2">
    <citation type="journal article" date="2023" name="Commun. Biol.">
        <title>Intrasexual cuticular hydrocarbon dimorphism in a wasp sheds light on hydrocarbon biosynthesis genes in Hymenoptera.</title>
        <authorList>
            <person name="Moris V.C."/>
            <person name="Podsiadlowski L."/>
            <person name="Martin S."/>
            <person name="Oeyen J.P."/>
            <person name="Donath A."/>
            <person name="Petersen M."/>
            <person name="Wilbrandt J."/>
            <person name="Misof B."/>
            <person name="Liedtke D."/>
            <person name="Thamm M."/>
            <person name="Scheiner R."/>
            <person name="Schmitt T."/>
            <person name="Niehuis O."/>
        </authorList>
    </citation>
    <scope>NUCLEOTIDE SEQUENCE</scope>
    <source>
        <strain evidence="6">GBR_01_08_01A</strain>
    </source>
</reference>
<gene>
    <name evidence="6" type="ORF">KPH14_005881</name>
</gene>
<evidence type="ECO:0000256" key="3">
    <source>
        <dbReference type="ARBA" id="ARBA00014974"/>
    </source>
</evidence>
<dbReference type="PANTHER" id="PTHR12862">
    <property type="entry name" value="BADF TYPE ATPASE DOMAIN-CONTAINING PROTEIN"/>
    <property type="match status" value="1"/>
</dbReference>
<reference evidence="6" key="1">
    <citation type="submission" date="2021-08" db="EMBL/GenBank/DDBJ databases">
        <authorList>
            <person name="Misof B."/>
            <person name="Oliver O."/>
            <person name="Podsiadlowski L."/>
            <person name="Donath A."/>
            <person name="Peters R."/>
            <person name="Mayer C."/>
            <person name="Rust J."/>
            <person name="Gunkel S."/>
            <person name="Lesny P."/>
            <person name="Martin S."/>
            <person name="Oeyen J.P."/>
            <person name="Petersen M."/>
            <person name="Panagiotis P."/>
            <person name="Wilbrandt J."/>
            <person name="Tanja T."/>
        </authorList>
    </citation>
    <scope>NUCLEOTIDE SEQUENCE</scope>
    <source>
        <strain evidence="6">GBR_01_08_01A</strain>
        <tissue evidence="6">Thorax + abdomen</tissue>
    </source>
</reference>
<evidence type="ECO:0000313" key="7">
    <source>
        <dbReference type="Proteomes" id="UP001258017"/>
    </source>
</evidence>
<protein>
    <recommendedName>
        <fullName evidence="3">N-acetyl-D-glucosamine kinase</fullName>
        <ecNumber evidence="2">2.7.1.59</ecNumber>
    </recommendedName>
    <alternativeName>
        <fullName evidence="4">GlcNAc kinase</fullName>
    </alternativeName>
</protein>
<feature type="domain" description="ATPase BadF/BadG/BcrA/BcrD type" evidence="5">
    <location>
        <begin position="61"/>
        <end position="334"/>
    </location>
</feature>
<dbReference type="EC" id="2.7.1.59" evidence="2"/>
<dbReference type="Pfam" id="PF01869">
    <property type="entry name" value="BcrAD_BadFG"/>
    <property type="match status" value="1"/>
</dbReference>
<comment type="caution">
    <text evidence="6">The sequence shown here is derived from an EMBL/GenBank/DDBJ whole genome shotgun (WGS) entry which is preliminary data.</text>
</comment>
<dbReference type="EMBL" id="JAIFRP010004366">
    <property type="protein sequence ID" value="KAK2577067.1"/>
    <property type="molecule type" value="Genomic_DNA"/>
</dbReference>
<dbReference type="AlphaFoldDB" id="A0AAD9VKH9"/>
<dbReference type="Gene3D" id="3.30.420.40">
    <property type="match status" value="1"/>
</dbReference>